<evidence type="ECO:0008006" key="4">
    <source>
        <dbReference type="Google" id="ProtNLM"/>
    </source>
</evidence>
<keyword evidence="3" id="KW-1185">Reference proteome</keyword>
<name>A0A0H2X1V6_CHLTA</name>
<gene>
    <name evidence="2" type="ordered locus">CTA_0834</name>
</gene>
<dbReference type="HOGENOM" id="CLU_092724_0_0_0"/>
<dbReference type="KEGG" id="cta:CTA_0834"/>
<dbReference type="AlphaFoldDB" id="A0A0H2X1V6"/>
<reference evidence="2 3" key="1">
    <citation type="journal article" date="2005" name="Infect. Immun.">
        <title>Comparative genomic analysis of Chlamydia trachomatis oculotropic and genitotropic strains.</title>
        <authorList>
            <person name="Carlson J.H."/>
            <person name="Porcella S.F."/>
            <person name="McClarty G."/>
            <person name="Caldwell H.D."/>
        </authorList>
    </citation>
    <scope>NUCLEOTIDE SEQUENCE [LARGE SCALE GENOMIC DNA]</scope>
    <source>
        <strain evidence="3">ATCC VR-571B / DSM 19440 / HAR-13</strain>
    </source>
</reference>
<keyword evidence="1" id="KW-1133">Transmembrane helix</keyword>
<accession>A0A0H2X1V6</accession>
<protein>
    <recommendedName>
        <fullName evidence="4">Cell division protein FtsQ</fullName>
    </recommendedName>
</protein>
<evidence type="ECO:0000313" key="3">
    <source>
        <dbReference type="Proteomes" id="UP000002532"/>
    </source>
</evidence>
<feature type="transmembrane region" description="Helical" evidence="1">
    <location>
        <begin position="27"/>
        <end position="48"/>
    </location>
</feature>
<organism evidence="2 3">
    <name type="scientific">Chlamydia trachomatis serovar A (strain ATCC VR-571B / DSM 19440 / HAR-13)</name>
    <dbReference type="NCBI Taxonomy" id="315277"/>
    <lineage>
        <taxon>Bacteria</taxon>
        <taxon>Pseudomonadati</taxon>
        <taxon>Chlamydiota</taxon>
        <taxon>Chlamydiia</taxon>
        <taxon>Chlamydiales</taxon>
        <taxon>Chlamydiaceae</taxon>
        <taxon>Chlamydia/Chlamydophila group</taxon>
        <taxon>Chlamydia</taxon>
    </lineage>
</organism>
<evidence type="ECO:0000256" key="1">
    <source>
        <dbReference type="SAM" id="Phobius"/>
    </source>
</evidence>
<evidence type="ECO:0000313" key="2">
    <source>
        <dbReference type="EMBL" id="AAX51044.1"/>
    </source>
</evidence>
<dbReference type="RefSeq" id="WP_009872144.1">
    <property type="nucleotide sequence ID" value="NC_007429.1"/>
</dbReference>
<keyword evidence="1" id="KW-0472">Membrane</keyword>
<keyword evidence="1" id="KW-0812">Transmembrane</keyword>
<sequence>MPPRSPSFLVHIWRLFFAKGPNYSLPYAFLCIFVSVLVFLPIGLWLTLPSFLNFKHSLTPIKTLFLTCTEPPCLPEPFFSDILHLSADSPPALQTFSTKSAEHFLNELGVFSFISIEKVPDHKGLAISYALHTPLAFLGNQTHTFIGYEGQTFPALPFFQSLELPTVFFSQQALSQTRIPHQTLSIVTSLIDQLQMDPPSIIDLSQIDHYPGEFVVSLSSGTLLRFRKDSFLPGIQHYQQALSLGAFSPQQAVICDLRCEDYLLLKRK</sequence>
<dbReference type="EMBL" id="CP000051">
    <property type="protein sequence ID" value="AAX51044.1"/>
    <property type="molecule type" value="Genomic_DNA"/>
</dbReference>
<proteinExistence type="predicted"/>
<dbReference type="Proteomes" id="UP000002532">
    <property type="component" value="Chromosome"/>
</dbReference>